<gene>
    <name evidence="6" type="ORF">NCTC10295_00660</name>
</gene>
<dbReference type="InterPro" id="IPR004710">
    <property type="entry name" value="Bilac:Na_transpt"/>
</dbReference>
<dbReference type="EMBL" id="UGQS01000001">
    <property type="protein sequence ID" value="STZ75906.1"/>
    <property type="molecule type" value="Genomic_DNA"/>
</dbReference>
<feature type="transmembrane region" description="Helical" evidence="5">
    <location>
        <begin position="40"/>
        <end position="58"/>
    </location>
</feature>
<comment type="subcellular location">
    <subcellularLocation>
        <location evidence="1">Membrane</location>
        <topology evidence="1">Multi-pass membrane protein</topology>
    </subcellularLocation>
</comment>
<keyword evidence="4 5" id="KW-0472">Membrane</keyword>
<dbReference type="Pfam" id="PF01758">
    <property type="entry name" value="SBF"/>
    <property type="match status" value="1"/>
</dbReference>
<feature type="transmembrane region" description="Helical" evidence="5">
    <location>
        <begin position="127"/>
        <end position="151"/>
    </location>
</feature>
<organism evidence="6 7">
    <name type="scientific">Bergeriella denitrificans</name>
    <name type="common">Neisseria denitrificans</name>
    <dbReference type="NCBI Taxonomy" id="494"/>
    <lineage>
        <taxon>Bacteria</taxon>
        <taxon>Pseudomonadati</taxon>
        <taxon>Pseudomonadota</taxon>
        <taxon>Betaproteobacteria</taxon>
        <taxon>Neisseriales</taxon>
        <taxon>Neisseriaceae</taxon>
        <taxon>Bergeriella</taxon>
    </lineage>
</organism>
<protein>
    <submittedName>
        <fullName evidence="6">Putative transmembrane transport protein</fullName>
    </submittedName>
</protein>
<dbReference type="GO" id="GO:0016020">
    <property type="term" value="C:membrane"/>
    <property type="evidence" value="ECO:0007669"/>
    <property type="project" value="UniProtKB-SubCell"/>
</dbReference>
<proteinExistence type="predicted"/>
<name>A0A378UEZ4_BERDE</name>
<evidence type="ECO:0000256" key="3">
    <source>
        <dbReference type="ARBA" id="ARBA00022989"/>
    </source>
</evidence>
<dbReference type="InterPro" id="IPR038770">
    <property type="entry name" value="Na+/solute_symporter_sf"/>
</dbReference>
<dbReference type="PANTHER" id="PTHR10361">
    <property type="entry name" value="SODIUM-BILE ACID COTRANSPORTER"/>
    <property type="match status" value="1"/>
</dbReference>
<evidence type="ECO:0000256" key="5">
    <source>
        <dbReference type="SAM" id="Phobius"/>
    </source>
</evidence>
<dbReference type="AlphaFoldDB" id="A0A378UEZ4"/>
<dbReference type="InterPro" id="IPR002657">
    <property type="entry name" value="BilAc:Na_symport/Acr3"/>
</dbReference>
<feature type="transmembrane region" description="Helical" evidence="5">
    <location>
        <begin position="157"/>
        <end position="179"/>
    </location>
</feature>
<keyword evidence="7" id="KW-1185">Reference proteome</keyword>
<keyword evidence="2 5" id="KW-0812">Transmembrane</keyword>
<dbReference type="Proteomes" id="UP000254651">
    <property type="component" value="Unassembled WGS sequence"/>
</dbReference>
<feature type="transmembrane region" description="Helical" evidence="5">
    <location>
        <begin position="7"/>
        <end position="28"/>
    </location>
</feature>
<sequence>MNLLIRISNFIGNTFALWAALCALVAFLSPETFKWVLPHIPLLLGIIMFGMGLTLSPADFKIIGRHPKAVIIGVVAQFVIMPLTAYGLVKLFNLPPEIAIGVILVGCCPGGTASNVMTYLARGNVALSVAVTSVSTLLAPVLTPAVFLLLAGEMLDINASAMFISIAKMVLLPIALGLIAHGLFRKQTERAAGMLPLVSVVAIALIIGAVVGASKGKIIESGLLIFGVVVLHNGLGYLLGFLAAKLSKLPYDAQKTLAIEVGMQNSGLGAALAAAHFAASPVTAVPSALFSVWHNISGSLLASYWSAKADKTAEPAEAPSDRSA</sequence>
<evidence type="ECO:0000256" key="4">
    <source>
        <dbReference type="ARBA" id="ARBA00023136"/>
    </source>
</evidence>
<evidence type="ECO:0000313" key="6">
    <source>
        <dbReference type="EMBL" id="STZ75906.1"/>
    </source>
</evidence>
<evidence type="ECO:0000313" key="7">
    <source>
        <dbReference type="Proteomes" id="UP000254651"/>
    </source>
</evidence>
<reference evidence="6 7" key="1">
    <citation type="submission" date="2018-06" db="EMBL/GenBank/DDBJ databases">
        <authorList>
            <consortium name="Pathogen Informatics"/>
            <person name="Doyle S."/>
        </authorList>
    </citation>
    <scope>NUCLEOTIDE SEQUENCE [LARGE SCALE GENOMIC DNA]</scope>
    <source>
        <strain evidence="6 7">NCTC10295</strain>
    </source>
</reference>
<evidence type="ECO:0000256" key="1">
    <source>
        <dbReference type="ARBA" id="ARBA00004141"/>
    </source>
</evidence>
<dbReference type="Gene3D" id="1.20.1530.20">
    <property type="match status" value="1"/>
</dbReference>
<dbReference type="PANTHER" id="PTHR10361:SF28">
    <property type="entry name" value="P3 PROTEIN-RELATED"/>
    <property type="match status" value="1"/>
</dbReference>
<dbReference type="RefSeq" id="WP_066076898.1">
    <property type="nucleotide sequence ID" value="NZ_CP181246.1"/>
</dbReference>
<feature type="transmembrane region" description="Helical" evidence="5">
    <location>
        <begin position="191"/>
        <end position="211"/>
    </location>
</feature>
<feature type="transmembrane region" description="Helical" evidence="5">
    <location>
        <begin position="70"/>
        <end position="92"/>
    </location>
</feature>
<accession>A0A378UEZ4</accession>
<feature type="transmembrane region" description="Helical" evidence="5">
    <location>
        <begin position="98"/>
        <end position="120"/>
    </location>
</feature>
<evidence type="ECO:0000256" key="2">
    <source>
        <dbReference type="ARBA" id="ARBA00022692"/>
    </source>
</evidence>
<keyword evidence="3 5" id="KW-1133">Transmembrane helix</keyword>
<feature type="transmembrane region" description="Helical" evidence="5">
    <location>
        <begin position="223"/>
        <end position="244"/>
    </location>
</feature>